<dbReference type="SMART" id="SM00132">
    <property type="entry name" value="LIM"/>
    <property type="match status" value="5"/>
</dbReference>
<evidence type="ECO:0000313" key="11">
    <source>
        <dbReference type="Proteomes" id="UP000318571"/>
    </source>
</evidence>
<evidence type="ECO:0000256" key="5">
    <source>
        <dbReference type="ARBA" id="ARBA00022949"/>
    </source>
</evidence>
<evidence type="ECO:0000256" key="3">
    <source>
        <dbReference type="ARBA" id="ARBA00022737"/>
    </source>
</evidence>
<dbReference type="FunFam" id="2.10.110.10:FF:000017">
    <property type="entry name" value="Lim and senescent cell antigen-like-containing"/>
    <property type="match status" value="1"/>
</dbReference>
<dbReference type="STRING" id="6832.A0A553PRL3"/>
<dbReference type="GO" id="GO:1900026">
    <property type="term" value="P:positive regulation of substrate adhesion-dependent cell spreading"/>
    <property type="evidence" value="ECO:0007669"/>
    <property type="project" value="TreeGrafter"/>
</dbReference>
<evidence type="ECO:0000256" key="4">
    <source>
        <dbReference type="ARBA" id="ARBA00022833"/>
    </source>
</evidence>
<keyword evidence="2 7" id="KW-0479">Metal-binding</keyword>
<evidence type="ECO:0000256" key="1">
    <source>
        <dbReference type="ARBA" id="ARBA00004282"/>
    </source>
</evidence>
<dbReference type="CDD" id="cd09335">
    <property type="entry name" value="LIM5_PINCH"/>
    <property type="match status" value="1"/>
</dbReference>
<feature type="domain" description="LIM zinc-binding" evidence="9">
    <location>
        <begin position="226"/>
        <end position="286"/>
    </location>
</feature>
<dbReference type="CDD" id="cd09331">
    <property type="entry name" value="LIM1_PINCH"/>
    <property type="match status" value="1"/>
</dbReference>
<dbReference type="GO" id="GO:0098609">
    <property type="term" value="P:cell-cell adhesion"/>
    <property type="evidence" value="ECO:0007669"/>
    <property type="project" value="TreeGrafter"/>
</dbReference>
<evidence type="ECO:0000256" key="7">
    <source>
        <dbReference type="PROSITE-ProRule" id="PRU00125"/>
    </source>
</evidence>
<dbReference type="FunFam" id="2.10.110.10:FF:000092">
    <property type="entry name" value="LIM domain-containing protein"/>
    <property type="match status" value="1"/>
</dbReference>
<evidence type="ECO:0000259" key="9">
    <source>
        <dbReference type="PROSITE" id="PS50023"/>
    </source>
</evidence>
<accession>A0A553PRL3</accession>
<dbReference type="GO" id="GO:0046872">
    <property type="term" value="F:metal ion binding"/>
    <property type="evidence" value="ECO:0007669"/>
    <property type="project" value="UniProtKB-KW"/>
</dbReference>
<comment type="caution">
    <text evidence="10">The sequence shown here is derived from an EMBL/GenBank/DDBJ whole genome shotgun (WGS) entry which is preliminary data.</text>
</comment>
<feature type="domain" description="LIM zinc-binding" evidence="9">
    <location>
        <begin position="419"/>
        <end position="478"/>
    </location>
</feature>
<protein>
    <recommendedName>
        <fullName evidence="9">LIM zinc-binding domain-containing protein</fullName>
    </recommendedName>
</protein>
<reference evidence="10 11" key="1">
    <citation type="journal article" date="2018" name="Nat. Ecol. Evol.">
        <title>Genomic signatures of mitonuclear coevolution across populations of Tigriopus californicus.</title>
        <authorList>
            <person name="Barreto F.S."/>
            <person name="Watson E.T."/>
            <person name="Lima T.G."/>
            <person name="Willett C.S."/>
            <person name="Edmands S."/>
            <person name="Li W."/>
            <person name="Burton R.S."/>
        </authorList>
    </citation>
    <scope>NUCLEOTIDE SEQUENCE [LARGE SCALE GENOMIC DNA]</scope>
    <source>
        <strain evidence="10 11">San Diego</strain>
    </source>
</reference>
<dbReference type="PANTHER" id="PTHR24210">
    <property type="entry name" value="LIM DOMAIN-CONTAINING PROTEIN"/>
    <property type="match status" value="1"/>
</dbReference>
<dbReference type="InterPro" id="IPR001781">
    <property type="entry name" value="Znf_LIM"/>
</dbReference>
<name>A0A553PRL3_TIGCA</name>
<feature type="domain" description="LIM zinc-binding" evidence="9">
    <location>
        <begin position="287"/>
        <end position="346"/>
    </location>
</feature>
<dbReference type="Gene3D" id="2.10.110.10">
    <property type="entry name" value="Cysteine Rich Protein"/>
    <property type="match status" value="5"/>
</dbReference>
<evidence type="ECO:0000256" key="2">
    <source>
        <dbReference type="ARBA" id="ARBA00022723"/>
    </source>
</evidence>
<dbReference type="FunFam" id="2.10.110.10:FF:000011">
    <property type="entry name" value="Lim and senescent cell antigen-like-containing"/>
    <property type="match status" value="1"/>
</dbReference>
<dbReference type="CDD" id="cd09334">
    <property type="entry name" value="LIM4_PINCH"/>
    <property type="match status" value="1"/>
</dbReference>
<keyword evidence="11" id="KW-1185">Reference proteome</keyword>
<dbReference type="InterPro" id="IPR047944">
    <property type="entry name" value="LIMS1/2-like_LIM1"/>
</dbReference>
<proteinExistence type="predicted"/>
<dbReference type="GO" id="GO:0005911">
    <property type="term" value="C:cell-cell junction"/>
    <property type="evidence" value="ECO:0007669"/>
    <property type="project" value="TreeGrafter"/>
</dbReference>
<keyword evidence="5" id="KW-0965">Cell junction</keyword>
<dbReference type="OrthoDB" id="20689at2759"/>
<organism evidence="10 11">
    <name type="scientific">Tigriopus californicus</name>
    <name type="common">Marine copepod</name>
    <dbReference type="NCBI Taxonomy" id="6832"/>
    <lineage>
        <taxon>Eukaryota</taxon>
        <taxon>Metazoa</taxon>
        <taxon>Ecdysozoa</taxon>
        <taxon>Arthropoda</taxon>
        <taxon>Crustacea</taxon>
        <taxon>Multicrustacea</taxon>
        <taxon>Hexanauplia</taxon>
        <taxon>Copepoda</taxon>
        <taxon>Harpacticoida</taxon>
        <taxon>Harpacticidae</taxon>
        <taxon>Tigriopus</taxon>
    </lineage>
</organism>
<dbReference type="SUPFAM" id="SSF57716">
    <property type="entry name" value="Glucocorticoid receptor-like (DNA-binding domain)"/>
    <property type="match status" value="6"/>
</dbReference>
<feature type="region of interest" description="Disordered" evidence="8">
    <location>
        <begin position="99"/>
        <end position="118"/>
    </location>
</feature>
<dbReference type="GO" id="GO:0005737">
    <property type="term" value="C:cytoplasm"/>
    <property type="evidence" value="ECO:0007669"/>
    <property type="project" value="TreeGrafter"/>
</dbReference>
<dbReference type="CDD" id="cd09333">
    <property type="entry name" value="LIM3_PINCH"/>
    <property type="match status" value="1"/>
</dbReference>
<evidence type="ECO:0000256" key="8">
    <source>
        <dbReference type="SAM" id="MobiDB-lite"/>
    </source>
</evidence>
<dbReference type="FunFam" id="2.10.110.10:FF:000094">
    <property type="entry name" value="LIM domain-containing protein"/>
    <property type="match status" value="1"/>
</dbReference>
<dbReference type="PANTHER" id="PTHR24210:SF0">
    <property type="entry name" value="LIM DOMAIN-CONTAINING PROTEIN"/>
    <property type="match status" value="1"/>
</dbReference>
<dbReference type="GO" id="GO:0045216">
    <property type="term" value="P:cell-cell junction organization"/>
    <property type="evidence" value="ECO:0007669"/>
    <property type="project" value="TreeGrafter"/>
</dbReference>
<feature type="region of interest" description="Disordered" evidence="8">
    <location>
        <begin position="1"/>
        <end position="37"/>
    </location>
</feature>
<dbReference type="GO" id="GO:0005925">
    <property type="term" value="C:focal adhesion"/>
    <property type="evidence" value="ECO:0007669"/>
    <property type="project" value="TreeGrafter"/>
</dbReference>
<sequence length="560" mass="63856">MSGIGHLSLNISPEDKPRDESYPPEQDRFKANNQWPVAPRELTSPAIVRLADRRALLQEGIYDVPKSLLEEKEQESDYDIPRPLNIIPKEEPQVRLRRNKTPPNQLNMGGHFEDWPLSEPTTSIDRGESELHYLVENTLYAKPSVKARKATPPEKTAKITSDTPTKTLYANLSVKARKVIPPELPPRNTPSSPDPRCLTPLEASQGQTYFNALDVQESRMINMESISCARCENGFEPRAKIVNSNGDLFHPQCFVCAQCFRSFPDGVFYEFEARKYCEHCFHVLYAPCCGKCGEFIIGRVIKAMGATWHPQCFTCEMCSKELADLGFTKNQGRALCHDCNAKVKAQGAGKHMCQKCHSVIDGDPLRFRGEVYHPYHFNCAGCSTELTSTAREVRTRPGYTANELNELYCLRCHDKMGIPICGACRRPIEERVVTALGKHWHVEHFVCAKCEKPFLGNRHYERKGLAYCETHYHQLFGNLCYVCNLVIQGDVFTALNKAWCVNHFACSSCDQKMTVKTKFYEVDLKPVCKKCYDKYPRELRLRLKKYHENEAARDQIISPK</sequence>
<evidence type="ECO:0000313" key="10">
    <source>
        <dbReference type="EMBL" id="TRY80328.1"/>
    </source>
</evidence>
<evidence type="ECO:0000256" key="6">
    <source>
        <dbReference type="ARBA" id="ARBA00023038"/>
    </source>
</evidence>
<dbReference type="PROSITE" id="PS00478">
    <property type="entry name" value="LIM_DOMAIN_1"/>
    <property type="match status" value="2"/>
</dbReference>
<dbReference type="GO" id="GO:2001046">
    <property type="term" value="P:positive regulation of integrin-mediated signaling pathway"/>
    <property type="evidence" value="ECO:0007669"/>
    <property type="project" value="TreeGrafter"/>
</dbReference>
<dbReference type="Pfam" id="PF00412">
    <property type="entry name" value="LIM"/>
    <property type="match status" value="5"/>
</dbReference>
<keyword evidence="6 7" id="KW-0440">LIM domain</keyword>
<keyword evidence="3" id="KW-0677">Repeat</keyword>
<dbReference type="PROSITE" id="PS50023">
    <property type="entry name" value="LIM_DOMAIN_2"/>
    <property type="match status" value="3"/>
</dbReference>
<keyword evidence="4 7" id="KW-0862">Zinc</keyword>
<dbReference type="InterPro" id="IPR017351">
    <property type="entry name" value="PINCH-1-4-like"/>
</dbReference>
<dbReference type="AlphaFoldDB" id="A0A553PRL3"/>
<dbReference type="Proteomes" id="UP000318571">
    <property type="component" value="Chromosome 12"/>
</dbReference>
<dbReference type="CDD" id="cd09332">
    <property type="entry name" value="LIM2_PINCH"/>
    <property type="match status" value="1"/>
</dbReference>
<feature type="compositionally biased region" description="Basic and acidic residues" evidence="8">
    <location>
        <begin position="13"/>
        <end position="30"/>
    </location>
</feature>
<gene>
    <name evidence="10" type="ORF">TCAL_10177</name>
</gene>
<dbReference type="EMBL" id="VCGU01000001">
    <property type="protein sequence ID" value="TRY80328.1"/>
    <property type="molecule type" value="Genomic_DNA"/>
</dbReference>
<comment type="subcellular location">
    <subcellularLocation>
        <location evidence="1">Cell junction</location>
    </subcellularLocation>
</comment>